<dbReference type="Pfam" id="PF08241">
    <property type="entry name" value="Methyltransf_11"/>
    <property type="match status" value="1"/>
</dbReference>
<dbReference type="GO" id="GO:0032259">
    <property type="term" value="P:methylation"/>
    <property type="evidence" value="ECO:0007669"/>
    <property type="project" value="UniProtKB-KW"/>
</dbReference>
<name>A0A974PWP3_9RHOO</name>
<dbReference type="CDD" id="cd02440">
    <property type="entry name" value="AdoMet_MTases"/>
    <property type="match status" value="1"/>
</dbReference>
<protein>
    <submittedName>
        <fullName evidence="2">Class I SAM-dependent methyltransferase</fullName>
    </submittedName>
</protein>
<reference evidence="2" key="1">
    <citation type="submission" date="2020-11" db="EMBL/GenBank/DDBJ databases">
        <title>Azospira restricta DSM 18626 genome sequence.</title>
        <authorList>
            <person name="Moe W.M."/>
        </authorList>
    </citation>
    <scope>NUCLEOTIDE SEQUENCE</scope>
    <source>
        <strain evidence="2">DSM 18626</strain>
    </source>
</reference>
<dbReference type="Proteomes" id="UP000663444">
    <property type="component" value="Chromosome"/>
</dbReference>
<accession>A0A974PWP3</accession>
<sequence>MSNAALERWLLSPPGRYVLDWECARIDATVADVFGYNALQLGMPQIDLLAQNRIPFRQRAGLPTSDGRIDVNCDLRQLPIAANSIDLVVLPHVLEFYEEPHQILREVERVLIPEGQVVITGFNPLSLWGARRYLPPRSAEFPWQGQYLTLRRVKDWLQLLGFEVDKGSFGCYAPPCKTAPWLQRWQFIEHAGRHGWPFAGGVYLVRAIKRVHSMRLVLPAWRNGKARAKALSPLAQKESPHGQ</sequence>
<keyword evidence="3" id="KW-1185">Reference proteome</keyword>
<dbReference type="KEGG" id="ares:IWH25_14045"/>
<gene>
    <name evidence="2" type="ORF">IWH25_14045</name>
</gene>
<dbReference type="AlphaFoldDB" id="A0A974PWP3"/>
<evidence type="ECO:0000313" key="2">
    <source>
        <dbReference type="EMBL" id="QRJ62878.1"/>
    </source>
</evidence>
<evidence type="ECO:0000313" key="3">
    <source>
        <dbReference type="Proteomes" id="UP000663444"/>
    </source>
</evidence>
<evidence type="ECO:0000259" key="1">
    <source>
        <dbReference type="Pfam" id="PF08241"/>
    </source>
</evidence>
<dbReference type="RefSeq" id="WP_203386408.1">
    <property type="nucleotide sequence ID" value="NZ_CP064781.1"/>
</dbReference>
<dbReference type="InterPro" id="IPR029063">
    <property type="entry name" value="SAM-dependent_MTases_sf"/>
</dbReference>
<dbReference type="InterPro" id="IPR013216">
    <property type="entry name" value="Methyltransf_11"/>
</dbReference>
<organism evidence="2 3">
    <name type="scientific">Azospira restricta</name>
    <dbReference type="NCBI Taxonomy" id="404405"/>
    <lineage>
        <taxon>Bacteria</taxon>
        <taxon>Pseudomonadati</taxon>
        <taxon>Pseudomonadota</taxon>
        <taxon>Betaproteobacteria</taxon>
        <taxon>Rhodocyclales</taxon>
        <taxon>Rhodocyclaceae</taxon>
        <taxon>Azospira</taxon>
    </lineage>
</organism>
<dbReference type="Gene3D" id="3.40.50.150">
    <property type="entry name" value="Vaccinia Virus protein VP39"/>
    <property type="match status" value="1"/>
</dbReference>
<dbReference type="EMBL" id="CP064781">
    <property type="protein sequence ID" value="QRJ62878.1"/>
    <property type="molecule type" value="Genomic_DNA"/>
</dbReference>
<keyword evidence="2" id="KW-0489">Methyltransferase</keyword>
<keyword evidence="2" id="KW-0808">Transferase</keyword>
<proteinExistence type="predicted"/>
<feature type="domain" description="Methyltransferase type 11" evidence="1">
    <location>
        <begin position="71"/>
        <end position="119"/>
    </location>
</feature>
<dbReference type="GO" id="GO:0008757">
    <property type="term" value="F:S-adenosylmethionine-dependent methyltransferase activity"/>
    <property type="evidence" value="ECO:0007669"/>
    <property type="project" value="InterPro"/>
</dbReference>
<dbReference type="SUPFAM" id="SSF53335">
    <property type="entry name" value="S-adenosyl-L-methionine-dependent methyltransferases"/>
    <property type="match status" value="1"/>
</dbReference>